<keyword evidence="5" id="KW-0812">Transmembrane</keyword>
<protein>
    <submittedName>
        <fullName evidence="8">Outer membrane protein TolC</fullName>
    </submittedName>
</protein>
<keyword evidence="3" id="KW-0813">Transport</keyword>
<evidence type="ECO:0000256" key="7">
    <source>
        <dbReference type="ARBA" id="ARBA00023237"/>
    </source>
</evidence>
<evidence type="ECO:0000256" key="6">
    <source>
        <dbReference type="ARBA" id="ARBA00023136"/>
    </source>
</evidence>
<dbReference type="OrthoDB" id="9771205at2"/>
<dbReference type="InterPro" id="IPR051906">
    <property type="entry name" value="TolC-like"/>
</dbReference>
<keyword evidence="9" id="KW-1185">Reference proteome</keyword>
<dbReference type="SUPFAM" id="SSF56954">
    <property type="entry name" value="Outer membrane efflux proteins (OEP)"/>
    <property type="match status" value="1"/>
</dbReference>
<evidence type="ECO:0000256" key="5">
    <source>
        <dbReference type="ARBA" id="ARBA00022692"/>
    </source>
</evidence>
<dbReference type="GO" id="GO:0009279">
    <property type="term" value="C:cell outer membrane"/>
    <property type="evidence" value="ECO:0007669"/>
    <property type="project" value="UniProtKB-SubCell"/>
</dbReference>
<evidence type="ECO:0000256" key="4">
    <source>
        <dbReference type="ARBA" id="ARBA00022452"/>
    </source>
</evidence>
<dbReference type="InterPro" id="IPR003423">
    <property type="entry name" value="OMP_efflux"/>
</dbReference>
<dbReference type="Gene3D" id="1.20.1600.10">
    <property type="entry name" value="Outer membrane efflux proteins (OEP)"/>
    <property type="match status" value="1"/>
</dbReference>
<gene>
    <name evidence="8" type="ORF">B0I21_108195</name>
</gene>
<evidence type="ECO:0000256" key="3">
    <source>
        <dbReference type="ARBA" id="ARBA00022448"/>
    </source>
</evidence>
<evidence type="ECO:0000256" key="2">
    <source>
        <dbReference type="ARBA" id="ARBA00007613"/>
    </source>
</evidence>
<comment type="similarity">
    <text evidence="2">Belongs to the outer membrane factor (OMF) (TC 1.B.17) family.</text>
</comment>
<keyword evidence="4" id="KW-1134">Transmembrane beta strand</keyword>
<evidence type="ECO:0000313" key="9">
    <source>
        <dbReference type="Proteomes" id="UP000294752"/>
    </source>
</evidence>
<dbReference type="GO" id="GO:1990281">
    <property type="term" value="C:efflux pump complex"/>
    <property type="evidence" value="ECO:0007669"/>
    <property type="project" value="TreeGrafter"/>
</dbReference>
<name>A0A4R7CUI8_9SPHI</name>
<dbReference type="AlphaFoldDB" id="A0A4R7CUI8"/>
<dbReference type="Proteomes" id="UP000294752">
    <property type="component" value="Unassembled WGS sequence"/>
</dbReference>
<accession>A0A4R7CUI8</accession>
<evidence type="ECO:0000256" key="1">
    <source>
        <dbReference type="ARBA" id="ARBA00004442"/>
    </source>
</evidence>
<comment type="subcellular location">
    <subcellularLocation>
        <location evidence="1">Cell outer membrane</location>
    </subcellularLocation>
</comment>
<dbReference type="Pfam" id="PF02321">
    <property type="entry name" value="OEP"/>
    <property type="match status" value="2"/>
</dbReference>
<dbReference type="PANTHER" id="PTHR30026">
    <property type="entry name" value="OUTER MEMBRANE PROTEIN TOLC"/>
    <property type="match status" value="1"/>
</dbReference>
<organism evidence="8 9">
    <name type="scientific">Sphingobacterium paludis</name>
    <dbReference type="NCBI Taxonomy" id="1476465"/>
    <lineage>
        <taxon>Bacteria</taxon>
        <taxon>Pseudomonadati</taxon>
        <taxon>Bacteroidota</taxon>
        <taxon>Sphingobacteriia</taxon>
        <taxon>Sphingobacteriales</taxon>
        <taxon>Sphingobacteriaceae</taxon>
        <taxon>Sphingobacterium</taxon>
    </lineage>
</organism>
<sequence>MRLKHNVMSRVLFLFFLSFGVWGTTAWGQDILRVREAVDIALENNYDIRLSKNTQRIAKENNTYGTAGLLPTVTGNLTQSNSIQNSNQVQNNGIERSLDNARNNNLTYGVNIGWTIFDGLGMFARLDRLQELEKQGELEMKRAVLTTVGDVITLYYTIVEQQNMLSALDSNIHISNERLRTAQNRFSIGKAAKLEVLNVQVNLNEDVSMRLRQAETVKNLKTSLNGLLARELDIDFAVDTLVSIDGALVYADLLDQADRFNPDLQLIILNKRLAELDLKNIKAARYPVIRLNTGYNFSQSESSLGFVAQSNSRGFNYGVTAAVNIFDGFNQRRNERIAKIEIENAGLRIEQQRLLVQTNLRTAYETYLTNLELVKLEKKNEDIARQNLNITLAKYTIGSISAVEFRDAQENFIAALSRFNTAQLQAKLSEIQLKELIGQIDI</sequence>
<dbReference type="GO" id="GO:0015288">
    <property type="term" value="F:porin activity"/>
    <property type="evidence" value="ECO:0007669"/>
    <property type="project" value="TreeGrafter"/>
</dbReference>
<dbReference type="PANTHER" id="PTHR30026:SF20">
    <property type="entry name" value="OUTER MEMBRANE PROTEIN TOLC"/>
    <property type="match status" value="1"/>
</dbReference>
<evidence type="ECO:0000313" key="8">
    <source>
        <dbReference type="EMBL" id="TDS11135.1"/>
    </source>
</evidence>
<dbReference type="EMBL" id="SNZV01000008">
    <property type="protein sequence ID" value="TDS11135.1"/>
    <property type="molecule type" value="Genomic_DNA"/>
</dbReference>
<comment type="caution">
    <text evidence="8">The sequence shown here is derived from an EMBL/GenBank/DDBJ whole genome shotgun (WGS) entry which is preliminary data.</text>
</comment>
<keyword evidence="6" id="KW-0472">Membrane</keyword>
<reference evidence="8 9" key="1">
    <citation type="submission" date="2019-03" db="EMBL/GenBank/DDBJ databases">
        <title>Genomic Encyclopedia of Type Strains, Phase III (KMG-III): the genomes of soil and plant-associated and newly described type strains.</title>
        <authorList>
            <person name="Whitman W."/>
        </authorList>
    </citation>
    <scope>NUCLEOTIDE SEQUENCE [LARGE SCALE GENOMIC DNA]</scope>
    <source>
        <strain evidence="8 9">CGMCC 1.12801</strain>
    </source>
</reference>
<proteinExistence type="inferred from homology"/>
<dbReference type="GO" id="GO:0015562">
    <property type="term" value="F:efflux transmembrane transporter activity"/>
    <property type="evidence" value="ECO:0007669"/>
    <property type="project" value="InterPro"/>
</dbReference>
<keyword evidence="7" id="KW-0998">Cell outer membrane</keyword>